<feature type="region of interest" description="Disordered" evidence="1">
    <location>
        <begin position="1"/>
        <end position="57"/>
    </location>
</feature>
<organism evidence="2 3">
    <name type="scientific">Liparis tanakae</name>
    <name type="common">Tanaka's snailfish</name>
    <dbReference type="NCBI Taxonomy" id="230148"/>
    <lineage>
        <taxon>Eukaryota</taxon>
        <taxon>Metazoa</taxon>
        <taxon>Chordata</taxon>
        <taxon>Craniata</taxon>
        <taxon>Vertebrata</taxon>
        <taxon>Euteleostomi</taxon>
        <taxon>Actinopterygii</taxon>
        <taxon>Neopterygii</taxon>
        <taxon>Teleostei</taxon>
        <taxon>Neoteleostei</taxon>
        <taxon>Acanthomorphata</taxon>
        <taxon>Eupercaria</taxon>
        <taxon>Perciformes</taxon>
        <taxon>Cottioidei</taxon>
        <taxon>Cottales</taxon>
        <taxon>Liparidae</taxon>
        <taxon>Liparis</taxon>
    </lineage>
</organism>
<evidence type="ECO:0000313" key="2">
    <source>
        <dbReference type="EMBL" id="TNN57432.1"/>
    </source>
</evidence>
<feature type="compositionally biased region" description="Acidic residues" evidence="1">
    <location>
        <begin position="31"/>
        <end position="43"/>
    </location>
</feature>
<feature type="compositionally biased region" description="Gly residues" evidence="1">
    <location>
        <begin position="82"/>
        <end position="93"/>
    </location>
</feature>
<dbReference type="Proteomes" id="UP000314294">
    <property type="component" value="Unassembled WGS sequence"/>
</dbReference>
<sequence length="145" mass="16113">MSCDDTGGEGHDSSINMLSVERSPHRRGTVEEEGSESSLEEEREERPDTADKTWSPSGERCLRIWRETDSKKGGLRWMDGLTGEGSRNGGTEPGGENLATLAPTQWATHSRMSSATWEREMTVSKLRFHPSFSHPVPTHGDQVED</sequence>
<keyword evidence="3" id="KW-1185">Reference proteome</keyword>
<accession>A0A4Z2GXN9</accession>
<dbReference type="AlphaFoldDB" id="A0A4Z2GXN9"/>
<name>A0A4Z2GXN9_9TELE</name>
<evidence type="ECO:0000256" key="1">
    <source>
        <dbReference type="SAM" id="MobiDB-lite"/>
    </source>
</evidence>
<evidence type="ECO:0000313" key="3">
    <source>
        <dbReference type="Proteomes" id="UP000314294"/>
    </source>
</evidence>
<protein>
    <submittedName>
        <fullName evidence="2">Uncharacterized protein</fullName>
    </submittedName>
</protein>
<feature type="region of interest" description="Disordered" evidence="1">
    <location>
        <begin position="73"/>
        <end position="98"/>
    </location>
</feature>
<comment type="caution">
    <text evidence="2">The sequence shown here is derived from an EMBL/GenBank/DDBJ whole genome shotgun (WGS) entry which is preliminary data.</text>
</comment>
<gene>
    <name evidence="2" type="ORF">EYF80_032340</name>
</gene>
<reference evidence="2 3" key="1">
    <citation type="submission" date="2019-03" db="EMBL/GenBank/DDBJ databases">
        <title>First draft genome of Liparis tanakae, snailfish: a comprehensive survey of snailfish specific genes.</title>
        <authorList>
            <person name="Kim W."/>
            <person name="Song I."/>
            <person name="Jeong J.-H."/>
            <person name="Kim D."/>
            <person name="Kim S."/>
            <person name="Ryu S."/>
            <person name="Song J.Y."/>
            <person name="Lee S.K."/>
        </authorList>
    </citation>
    <scope>NUCLEOTIDE SEQUENCE [LARGE SCALE GENOMIC DNA]</scope>
    <source>
        <tissue evidence="2">Muscle</tissue>
    </source>
</reference>
<proteinExistence type="predicted"/>
<dbReference type="EMBL" id="SRLO01000405">
    <property type="protein sequence ID" value="TNN57432.1"/>
    <property type="molecule type" value="Genomic_DNA"/>
</dbReference>